<keyword evidence="2 5" id="KW-0812">Transmembrane</keyword>
<feature type="transmembrane region" description="Helical" evidence="5">
    <location>
        <begin position="108"/>
        <end position="130"/>
    </location>
</feature>
<proteinExistence type="predicted"/>
<evidence type="ECO:0000313" key="7">
    <source>
        <dbReference type="Proteomes" id="UP000824540"/>
    </source>
</evidence>
<dbReference type="AlphaFoldDB" id="A0A8T2MLQ3"/>
<gene>
    <name evidence="6" type="ORF">JZ751_005649</name>
</gene>
<keyword evidence="3 5" id="KW-1133">Transmembrane helix</keyword>
<evidence type="ECO:0000256" key="2">
    <source>
        <dbReference type="ARBA" id="ARBA00022692"/>
    </source>
</evidence>
<name>A0A8T2MLQ3_9TELE</name>
<protein>
    <submittedName>
        <fullName evidence="6">Uncharacterized protein</fullName>
    </submittedName>
</protein>
<organism evidence="6 7">
    <name type="scientific">Albula glossodonta</name>
    <name type="common">roundjaw bonefish</name>
    <dbReference type="NCBI Taxonomy" id="121402"/>
    <lineage>
        <taxon>Eukaryota</taxon>
        <taxon>Metazoa</taxon>
        <taxon>Chordata</taxon>
        <taxon>Craniata</taxon>
        <taxon>Vertebrata</taxon>
        <taxon>Euteleostomi</taxon>
        <taxon>Actinopterygii</taxon>
        <taxon>Neopterygii</taxon>
        <taxon>Teleostei</taxon>
        <taxon>Albuliformes</taxon>
        <taxon>Albulidae</taxon>
        <taxon>Albula</taxon>
    </lineage>
</organism>
<evidence type="ECO:0000256" key="4">
    <source>
        <dbReference type="ARBA" id="ARBA00023136"/>
    </source>
</evidence>
<accession>A0A8T2MLQ3</accession>
<sequence length="147" mass="16254">MDRSSPPPFGSTPLTANTGQGCAGAVGGGGIRRASVPKIKTPHVCLVFSTTLFSLTTDRELVNLLQWYSLPTMYSLEFCLGQLGNLLVILGYIFCLKECILVQNLKRAYIITRPIVLAHSVVNPAFYFLLGDRFWELLLGRVKLLFC</sequence>
<evidence type="ECO:0000313" key="6">
    <source>
        <dbReference type="EMBL" id="KAG9329339.1"/>
    </source>
</evidence>
<evidence type="ECO:0000256" key="1">
    <source>
        <dbReference type="ARBA" id="ARBA00004370"/>
    </source>
</evidence>
<evidence type="ECO:0000256" key="5">
    <source>
        <dbReference type="SAM" id="Phobius"/>
    </source>
</evidence>
<evidence type="ECO:0000256" key="3">
    <source>
        <dbReference type="ARBA" id="ARBA00022989"/>
    </source>
</evidence>
<feature type="transmembrane region" description="Helical" evidence="5">
    <location>
        <begin position="73"/>
        <end position="96"/>
    </location>
</feature>
<dbReference type="Proteomes" id="UP000824540">
    <property type="component" value="Unassembled WGS sequence"/>
</dbReference>
<dbReference type="GO" id="GO:0004930">
    <property type="term" value="F:G protein-coupled receptor activity"/>
    <property type="evidence" value="ECO:0007669"/>
    <property type="project" value="InterPro"/>
</dbReference>
<comment type="caution">
    <text evidence="6">The sequence shown here is derived from an EMBL/GenBank/DDBJ whole genome shotgun (WGS) entry which is preliminary data.</text>
</comment>
<dbReference type="InterPro" id="IPR000276">
    <property type="entry name" value="GPCR_Rhodpsn"/>
</dbReference>
<reference evidence="6" key="1">
    <citation type="thesis" date="2021" institute="BYU ScholarsArchive" country="Provo, UT, USA">
        <title>Applications of and Algorithms for Genome Assembly and Genomic Analyses with an Emphasis on Marine Teleosts.</title>
        <authorList>
            <person name="Pickett B.D."/>
        </authorList>
    </citation>
    <scope>NUCLEOTIDE SEQUENCE</scope>
    <source>
        <strain evidence="6">HI-2016</strain>
    </source>
</reference>
<comment type="subcellular location">
    <subcellularLocation>
        <location evidence="1">Membrane</location>
    </subcellularLocation>
</comment>
<dbReference type="PROSITE" id="PS51257">
    <property type="entry name" value="PROKAR_LIPOPROTEIN"/>
    <property type="match status" value="1"/>
</dbReference>
<dbReference type="GO" id="GO:0016020">
    <property type="term" value="C:membrane"/>
    <property type="evidence" value="ECO:0007669"/>
    <property type="project" value="UniProtKB-SubCell"/>
</dbReference>
<keyword evidence="4 5" id="KW-0472">Membrane</keyword>
<keyword evidence="7" id="KW-1185">Reference proteome</keyword>
<dbReference type="EMBL" id="JAFBMS010001278">
    <property type="protein sequence ID" value="KAG9329339.1"/>
    <property type="molecule type" value="Genomic_DNA"/>
</dbReference>
<dbReference type="PRINTS" id="PR00237">
    <property type="entry name" value="GPCRRHODOPSN"/>
</dbReference>